<reference evidence="2 3" key="1">
    <citation type="submission" date="2018-08" db="EMBL/GenBank/DDBJ databases">
        <title>Salinimonas sediminis sp. nov., a piezophilic bacterium isolated from a deep-sea sediment sample from the New Britain Trench.</title>
        <authorList>
            <person name="Cao J."/>
        </authorList>
    </citation>
    <scope>NUCLEOTIDE SEQUENCE [LARGE SCALE GENOMIC DNA]</scope>
    <source>
        <strain evidence="2 3">N102</strain>
    </source>
</reference>
<dbReference type="EMBL" id="CP031769">
    <property type="protein sequence ID" value="AXR05588.1"/>
    <property type="molecule type" value="Genomic_DNA"/>
</dbReference>
<evidence type="ECO:0000313" key="3">
    <source>
        <dbReference type="Proteomes" id="UP000262073"/>
    </source>
</evidence>
<organism evidence="2 3">
    <name type="scientific">Salinimonas sediminis</name>
    <dbReference type="NCBI Taxonomy" id="2303538"/>
    <lineage>
        <taxon>Bacteria</taxon>
        <taxon>Pseudomonadati</taxon>
        <taxon>Pseudomonadota</taxon>
        <taxon>Gammaproteobacteria</taxon>
        <taxon>Alteromonadales</taxon>
        <taxon>Alteromonadaceae</taxon>
        <taxon>Alteromonas/Salinimonas group</taxon>
        <taxon>Salinimonas</taxon>
    </lineage>
</organism>
<dbReference type="RefSeq" id="WP_117315612.1">
    <property type="nucleotide sequence ID" value="NZ_CP031769.1"/>
</dbReference>
<proteinExistence type="predicted"/>
<accession>A0A346NJ81</accession>
<evidence type="ECO:0000256" key="1">
    <source>
        <dbReference type="SAM" id="SignalP"/>
    </source>
</evidence>
<gene>
    <name evidence="2" type="ORF">D0Y50_03885</name>
</gene>
<feature type="signal peptide" evidence="1">
    <location>
        <begin position="1"/>
        <end position="30"/>
    </location>
</feature>
<evidence type="ECO:0000313" key="2">
    <source>
        <dbReference type="EMBL" id="AXR05588.1"/>
    </source>
</evidence>
<protein>
    <submittedName>
        <fullName evidence="2">DUF3718 domain-containing protein</fullName>
    </submittedName>
</protein>
<dbReference type="Pfam" id="PF12514">
    <property type="entry name" value="DUF3718"/>
    <property type="match status" value="1"/>
</dbReference>
<dbReference type="AlphaFoldDB" id="A0A346NJ81"/>
<keyword evidence="3" id="KW-1185">Reference proteome</keyword>
<name>A0A346NJ81_9ALTE</name>
<feature type="chain" id="PRO_5016798502" evidence="1">
    <location>
        <begin position="31"/>
        <end position="110"/>
    </location>
</feature>
<dbReference type="InterPro" id="IPR022193">
    <property type="entry name" value="DUF3718"/>
</dbReference>
<dbReference type="Proteomes" id="UP000262073">
    <property type="component" value="Chromosome"/>
</dbReference>
<sequence>MSKSSLLCKSLFTAALIATTSLSVSATAQAAYPAYIENDLIKICTAIRDNKPMRLQRIVKKTGLSYRQLQNGLVCNNDDMMTFAAKHQSEATSQLLARRLGTSPTLTAAR</sequence>
<dbReference type="KEGG" id="salm:D0Y50_03885"/>
<keyword evidence="1" id="KW-0732">Signal</keyword>
<dbReference type="OrthoDB" id="6387977at2"/>